<accession>A0ABD0VSJ3</accession>
<keyword evidence="2" id="KW-1185">Reference proteome</keyword>
<gene>
    <name evidence="1" type="ORF">M5K25_003733</name>
</gene>
<dbReference type="AlphaFoldDB" id="A0ABD0VSJ3"/>
<dbReference type="EMBL" id="JANQDX010000004">
    <property type="protein sequence ID" value="KAL0925408.1"/>
    <property type="molecule type" value="Genomic_DNA"/>
</dbReference>
<comment type="caution">
    <text evidence="1">The sequence shown here is derived from an EMBL/GenBank/DDBJ whole genome shotgun (WGS) entry which is preliminary data.</text>
</comment>
<dbReference type="Proteomes" id="UP001552299">
    <property type="component" value="Unassembled WGS sequence"/>
</dbReference>
<proteinExistence type="predicted"/>
<name>A0ABD0VSJ3_DENTH</name>
<protein>
    <submittedName>
        <fullName evidence="1">Uncharacterized protein</fullName>
    </submittedName>
</protein>
<evidence type="ECO:0000313" key="1">
    <source>
        <dbReference type="EMBL" id="KAL0925408.1"/>
    </source>
</evidence>
<sequence length="169" mass="19798">MCSSSECKYNWSTYNKCIQRGKIICLKNKELKYDEVPLICEDIASDDEWFVNDEVKVTLSKLQEKDLNVDLFDGARNRVSTSTITSVQKAQTKKKYIKNSFVRTLLSLNITHLYIDEKYLEKRKITDIEEEEADWETLNFAGDELWKRVVHYDDDSNEDSLNDNSANDF</sequence>
<evidence type="ECO:0000313" key="2">
    <source>
        <dbReference type="Proteomes" id="UP001552299"/>
    </source>
</evidence>
<reference evidence="1 2" key="1">
    <citation type="journal article" date="2024" name="Plant Biotechnol. J.">
        <title>Dendrobium thyrsiflorum genome and its molecular insights into genes involved in important horticultural traits.</title>
        <authorList>
            <person name="Chen B."/>
            <person name="Wang J.Y."/>
            <person name="Zheng P.J."/>
            <person name="Li K.L."/>
            <person name="Liang Y.M."/>
            <person name="Chen X.F."/>
            <person name="Zhang C."/>
            <person name="Zhao X."/>
            <person name="He X."/>
            <person name="Zhang G.Q."/>
            <person name="Liu Z.J."/>
            <person name="Xu Q."/>
        </authorList>
    </citation>
    <scope>NUCLEOTIDE SEQUENCE [LARGE SCALE GENOMIC DNA]</scope>
    <source>
        <strain evidence="1">GZMU011</strain>
    </source>
</reference>
<organism evidence="1 2">
    <name type="scientific">Dendrobium thyrsiflorum</name>
    <name type="common">Pinecone-like raceme dendrobium</name>
    <name type="synonym">Orchid</name>
    <dbReference type="NCBI Taxonomy" id="117978"/>
    <lineage>
        <taxon>Eukaryota</taxon>
        <taxon>Viridiplantae</taxon>
        <taxon>Streptophyta</taxon>
        <taxon>Embryophyta</taxon>
        <taxon>Tracheophyta</taxon>
        <taxon>Spermatophyta</taxon>
        <taxon>Magnoliopsida</taxon>
        <taxon>Liliopsida</taxon>
        <taxon>Asparagales</taxon>
        <taxon>Orchidaceae</taxon>
        <taxon>Epidendroideae</taxon>
        <taxon>Malaxideae</taxon>
        <taxon>Dendrobiinae</taxon>
        <taxon>Dendrobium</taxon>
    </lineage>
</organism>